<sequence length="115" mass="13117">MLSIFITTQESTLRTLRGGNIISIDKPQMVVDYTANMGGVDPADEYASTYCLLRKSLKWWIILSFSGLEMCVINSFILYRISEEGKQQKPMTHHEFVKGLVKQLRDICFSMSTNS</sequence>
<dbReference type="EnsemblMetazoa" id="GPPI041650-RA">
    <property type="protein sequence ID" value="GPPI041650-PA"/>
    <property type="gene ID" value="GPPI041650"/>
</dbReference>
<protein>
    <recommendedName>
        <fullName evidence="2">PiggyBac transposable element-derived protein domain-containing protein</fullName>
    </recommendedName>
</protein>
<proteinExistence type="predicted"/>
<keyword evidence="1" id="KW-0472">Membrane</keyword>
<dbReference type="InterPro" id="IPR029526">
    <property type="entry name" value="PGBD"/>
</dbReference>
<evidence type="ECO:0000313" key="4">
    <source>
        <dbReference type="Proteomes" id="UP000092460"/>
    </source>
</evidence>
<dbReference type="STRING" id="67801.A0A1B0BVD5"/>
<name>A0A1B0BVD5_9MUSC</name>
<feature type="domain" description="PiggyBac transposable element-derived protein" evidence="2">
    <location>
        <begin position="9"/>
        <end position="76"/>
    </location>
</feature>
<dbReference type="EMBL" id="JXJN01021227">
    <property type="status" value="NOT_ANNOTATED_CDS"/>
    <property type="molecule type" value="Genomic_DNA"/>
</dbReference>
<dbReference type="PANTHER" id="PTHR46599:SF3">
    <property type="entry name" value="PIGGYBAC TRANSPOSABLE ELEMENT-DERIVED PROTEIN 4"/>
    <property type="match status" value="1"/>
</dbReference>
<evidence type="ECO:0000259" key="2">
    <source>
        <dbReference type="Pfam" id="PF13843"/>
    </source>
</evidence>
<dbReference type="Pfam" id="PF13843">
    <property type="entry name" value="DDE_Tnp_1_7"/>
    <property type="match status" value="1"/>
</dbReference>
<evidence type="ECO:0000256" key="1">
    <source>
        <dbReference type="SAM" id="Phobius"/>
    </source>
</evidence>
<feature type="transmembrane region" description="Helical" evidence="1">
    <location>
        <begin position="59"/>
        <end position="79"/>
    </location>
</feature>
<dbReference type="PANTHER" id="PTHR46599">
    <property type="entry name" value="PIGGYBAC TRANSPOSABLE ELEMENT-DERIVED PROTEIN 4"/>
    <property type="match status" value="1"/>
</dbReference>
<dbReference type="AlphaFoldDB" id="A0A1B0BVD5"/>
<keyword evidence="1" id="KW-0812">Transmembrane</keyword>
<keyword evidence="4" id="KW-1185">Reference proteome</keyword>
<keyword evidence="1" id="KW-1133">Transmembrane helix</keyword>
<dbReference type="VEuPathDB" id="VectorBase:GPPI041650"/>
<reference evidence="4" key="1">
    <citation type="submission" date="2015-01" db="EMBL/GenBank/DDBJ databases">
        <authorList>
            <person name="Aksoy S."/>
            <person name="Warren W."/>
            <person name="Wilson R.K."/>
        </authorList>
    </citation>
    <scope>NUCLEOTIDE SEQUENCE [LARGE SCALE GENOMIC DNA]</scope>
    <source>
        <strain evidence="4">IAEA</strain>
    </source>
</reference>
<evidence type="ECO:0000313" key="3">
    <source>
        <dbReference type="EnsemblMetazoa" id="GPPI041650-PA"/>
    </source>
</evidence>
<organism evidence="3 4">
    <name type="scientific">Glossina palpalis gambiensis</name>
    <dbReference type="NCBI Taxonomy" id="67801"/>
    <lineage>
        <taxon>Eukaryota</taxon>
        <taxon>Metazoa</taxon>
        <taxon>Ecdysozoa</taxon>
        <taxon>Arthropoda</taxon>
        <taxon>Hexapoda</taxon>
        <taxon>Insecta</taxon>
        <taxon>Pterygota</taxon>
        <taxon>Neoptera</taxon>
        <taxon>Endopterygota</taxon>
        <taxon>Diptera</taxon>
        <taxon>Brachycera</taxon>
        <taxon>Muscomorpha</taxon>
        <taxon>Hippoboscoidea</taxon>
        <taxon>Glossinidae</taxon>
        <taxon>Glossina</taxon>
    </lineage>
</organism>
<accession>A0A1B0BVD5</accession>
<dbReference type="Proteomes" id="UP000092460">
    <property type="component" value="Unassembled WGS sequence"/>
</dbReference>
<reference evidence="3" key="2">
    <citation type="submission" date="2020-05" db="UniProtKB">
        <authorList>
            <consortium name="EnsemblMetazoa"/>
        </authorList>
    </citation>
    <scope>IDENTIFICATION</scope>
    <source>
        <strain evidence="3">IAEA</strain>
    </source>
</reference>